<keyword evidence="6" id="KW-0804">Transcription</keyword>
<evidence type="ECO:0000256" key="2">
    <source>
        <dbReference type="ARBA" id="ARBA00022553"/>
    </source>
</evidence>
<dbReference type="Proteomes" id="UP000037392">
    <property type="component" value="Unassembled WGS sequence"/>
</dbReference>
<dbReference type="Pfam" id="PF00072">
    <property type="entry name" value="Response_reg"/>
    <property type="match status" value="1"/>
</dbReference>
<evidence type="ECO:0000313" key="12">
    <source>
        <dbReference type="EMBL" id="KMW16201.1"/>
    </source>
</evidence>
<feature type="domain" description="Response regulatory" evidence="10">
    <location>
        <begin position="2"/>
        <end position="116"/>
    </location>
</feature>
<evidence type="ECO:0000256" key="1">
    <source>
        <dbReference type="ARBA" id="ARBA00018672"/>
    </source>
</evidence>
<evidence type="ECO:0000259" key="10">
    <source>
        <dbReference type="PROSITE" id="PS50110"/>
    </source>
</evidence>
<feature type="DNA-binding region" description="OmpR/PhoB-type" evidence="9">
    <location>
        <begin position="124"/>
        <end position="222"/>
    </location>
</feature>
<dbReference type="Gene3D" id="3.40.50.2300">
    <property type="match status" value="1"/>
</dbReference>
<dbReference type="RefSeq" id="WP_045093164.1">
    <property type="nucleotide sequence ID" value="NZ_KQ235882.1"/>
</dbReference>
<dbReference type="Gene3D" id="6.10.250.690">
    <property type="match status" value="1"/>
</dbReference>
<evidence type="ECO:0000256" key="3">
    <source>
        <dbReference type="ARBA" id="ARBA00023012"/>
    </source>
</evidence>
<dbReference type="PANTHER" id="PTHR48111:SF22">
    <property type="entry name" value="REGULATOR OF RPOS"/>
    <property type="match status" value="1"/>
</dbReference>
<dbReference type="EMBL" id="ADLK01000032">
    <property type="protein sequence ID" value="KMW16201.1"/>
    <property type="molecule type" value="Genomic_DNA"/>
</dbReference>
<dbReference type="InterPro" id="IPR039420">
    <property type="entry name" value="WalR-like"/>
</dbReference>
<dbReference type="GO" id="GO:0006355">
    <property type="term" value="P:regulation of DNA-templated transcription"/>
    <property type="evidence" value="ECO:0007669"/>
    <property type="project" value="InterPro"/>
</dbReference>
<evidence type="ECO:0000256" key="5">
    <source>
        <dbReference type="ARBA" id="ARBA00023125"/>
    </source>
</evidence>
<keyword evidence="4" id="KW-0805">Transcription regulation</keyword>
<dbReference type="InterPro" id="IPR011006">
    <property type="entry name" value="CheY-like_superfamily"/>
</dbReference>
<dbReference type="PANTHER" id="PTHR48111">
    <property type="entry name" value="REGULATOR OF RPOS"/>
    <property type="match status" value="1"/>
</dbReference>
<dbReference type="SMART" id="SM00862">
    <property type="entry name" value="Trans_reg_C"/>
    <property type="match status" value="1"/>
</dbReference>
<dbReference type="PROSITE" id="PS51755">
    <property type="entry name" value="OMPR_PHOB"/>
    <property type="match status" value="1"/>
</dbReference>
<dbReference type="InterPro" id="IPR036388">
    <property type="entry name" value="WH-like_DNA-bd_sf"/>
</dbReference>
<comment type="function">
    <text evidence="7">May play the central regulatory role in sporulation. It may be an element of the effector pathway responsible for the activation of sporulation genes in response to nutritional stress. Spo0A may act in concert with spo0H (a sigma factor) to control the expression of some genes that are critical to the sporulation process.</text>
</comment>
<protein>
    <recommendedName>
        <fullName evidence="1">Stage 0 sporulation protein A homolog</fullName>
    </recommendedName>
</protein>
<evidence type="ECO:0000256" key="4">
    <source>
        <dbReference type="ARBA" id="ARBA00023015"/>
    </source>
</evidence>
<evidence type="ECO:0000256" key="9">
    <source>
        <dbReference type="PROSITE-ProRule" id="PRU01091"/>
    </source>
</evidence>
<dbReference type="GO" id="GO:0005829">
    <property type="term" value="C:cytosol"/>
    <property type="evidence" value="ECO:0007669"/>
    <property type="project" value="TreeGrafter"/>
</dbReference>
<organism evidence="12 13">
    <name type="scientific">[Clostridium] citroniae WAL-19142</name>
    <dbReference type="NCBI Taxonomy" id="742734"/>
    <lineage>
        <taxon>Bacteria</taxon>
        <taxon>Bacillati</taxon>
        <taxon>Bacillota</taxon>
        <taxon>Clostridia</taxon>
        <taxon>Lachnospirales</taxon>
        <taxon>Lachnospiraceae</taxon>
        <taxon>Enterocloster</taxon>
    </lineage>
</organism>
<dbReference type="GO" id="GO:0032993">
    <property type="term" value="C:protein-DNA complex"/>
    <property type="evidence" value="ECO:0007669"/>
    <property type="project" value="TreeGrafter"/>
</dbReference>
<sequence length="223" mass="24745">MRILIIEDEKRLADTLADMIGDSGYCTDIAYDGLEGLDLAKSSIYDAIVLDVMLPGLSGLDVLSRLRGSRIMTPVLMLTAKSALADRVRGLDAGADYYLTKPFENQEFLACLRAVLRRQADITPDSFTYGDLLLTPSTSQLSCNGRAVSLSARELELMRLLIQNCSQFLPKEMLLMKVWGYDSSVNANSVEAYISFLRKKLSLLDSSVRITVVRNIGYRLEVS</sequence>
<reference evidence="12 13" key="1">
    <citation type="submission" date="2011-04" db="EMBL/GenBank/DDBJ databases">
        <title>The Genome Sequence of Clostridium citroniae WAL-19142.</title>
        <authorList>
            <consortium name="The Broad Institute Genome Sequencing Platform"/>
            <person name="Earl A."/>
            <person name="Ward D."/>
            <person name="Feldgarden M."/>
            <person name="Gevers D."/>
            <person name="Warren Y.A."/>
            <person name="Tyrrell K.L."/>
            <person name="Citron D.M."/>
            <person name="Goldstein E.J."/>
            <person name="Daigneault M."/>
            <person name="Allen-Vercoe E."/>
            <person name="Young S.K."/>
            <person name="Zeng Q."/>
            <person name="Gargeya S."/>
            <person name="Fitzgerald M."/>
            <person name="Haas B."/>
            <person name="Abouelleil A."/>
            <person name="Alvarado L."/>
            <person name="Arachchi H.M."/>
            <person name="Berlin A."/>
            <person name="Brown A."/>
            <person name="Chapman S.B."/>
            <person name="Chen Z."/>
            <person name="Dunbar C."/>
            <person name="Freedman E."/>
            <person name="Gearin G."/>
            <person name="Gellesch M."/>
            <person name="Goldberg J."/>
            <person name="Griggs A."/>
            <person name="Gujja S."/>
            <person name="Heilman E.R."/>
            <person name="Heiman D."/>
            <person name="Howarth C."/>
            <person name="Larson L."/>
            <person name="Lui A."/>
            <person name="MacDonald P.J."/>
            <person name="Mehta T."/>
            <person name="Montmayeur A."/>
            <person name="Murphy C."/>
            <person name="Neiman D."/>
            <person name="Pearson M."/>
            <person name="Priest M."/>
            <person name="Roberts A."/>
            <person name="Saif S."/>
            <person name="Shea T."/>
            <person name="Shenoy N."/>
            <person name="Sisk P."/>
            <person name="Stolte C."/>
            <person name="Sykes S."/>
            <person name="White J."/>
            <person name="Yandava C."/>
            <person name="Wortman J."/>
            <person name="Nusbaum C."/>
            <person name="Birren B."/>
        </authorList>
    </citation>
    <scope>NUCLEOTIDE SEQUENCE [LARGE SCALE GENOMIC DNA]</scope>
    <source>
        <strain evidence="12 13">WAL-19142</strain>
    </source>
</reference>
<dbReference type="GO" id="GO:0000156">
    <property type="term" value="F:phosphorelay response regulator activity"/>
    <property type="evidence" value="ECO:0007669"/>
    <property type="project" value="TreeGrafter"/>
</dbReference>
<evidence type="ECO:0000256" key="7">
    <source>
        <dbReference type="ARBA" id="ARBA00024867"/>
    </source>
</evidence>
<keyword evidence="2 8" id="KW-0597">Phosphoprotein</keyword>
<evidence type="ECO:0000313" key="13">
    <source>
        <dbReference type="Proteomes" id="UP000037392"/>
    </source>
</evidence>
<evidence type="ECO:0000256" key="6">
    <source>
        <dbReference type="ARBA" id="ARBA00023163"/>
    </source>
</evidence>
<feature type="domain" description="OmpR/PhoB-type" evidence="11">
    <location>
        <begin position="124"/>
        <end position="222"/>
    </location>
</feature>
<dbReference type="Pfam" id="PF00486">
    <property type="entry name" value="Trans_reg_C"/>
    <property type="match status" value="1"/>
</dbReference>
<dbReference type="OrthoDB" id="9790442at2"/>
<dbReference type="GeneID" id="93163989"/>
<dbReference type="AlphaFoldDB" id="A0A0J9BVL0"/>
<dbReference type="PROSITE" id="PS50110">
    <property type="entry name" value="RESPONSE_REGULATORY"/>
    <property type="match status" value="1"/>
</dbReference>
<accession>A0A0J9BVL0</accession>
<dbReference type="SMART" id="SM00448">
    <property type="entry name" value="REC"/>
    <property type="match status" value="1"/>
</dbReference>
<dbReference type="FunFam" id="3.40.50.2300:FF:000001">
    <property type="entry name" value="DNA-binding response regulator PhoB"/>
    <property type="match status" value="1"/>
</dbReference>
<keyword evidence="3" id="KW-0902">Two-component regulatory system</keyword>
<dbReference type="Gene3D" id="1.10.10.10">
    <property type="entry name" value="Winged helix-like DNA-binding domain superfamily/Winged helix DNA-binding domain"/>
    <property type="match status" value="1"/>
</dbReference>
<gene>
    <name evidence="12" type="ORF">HMPREF9470_04639</name>
</gene>
<dbReference type="InterPro" id="IPR001867">
    <property type="entry name" value="OmpR/PhoB-type_DNA-bd"/>
</dbReference>
<dbReference type="GO" id="GO:0000976">
    <property type="term" value="F:transcription cis-regulatory region binding"/>
    <property type="evidence" value="ECO:0007669"/>
    <property type="project" value="TreeGrafter"/>
</dbReference>
<dbReference type="InterPro" id="IPR001789">
    <property type="entry name" value="Sig_transdc_resp-reg_receiver"/>
</dbReference>
<evidence type="ECO:0000259" key="11">
    <source>
        <dbReference type="PROSITE" id="PS51755"/>
    </source>
</evidence>
<dbReference type="CDD" id="cd00383">
    <property type="entry name" value="trans_reg_C"/>
    <property type="match status" value="1"/>
</dbReference>
<proteinExistence type="predicted"/>
<dbReference type="SUPFAM" id="SSF52172">
    <property type="entry name" value="CheY-like"/>
    <property type="match status" value="1"/>
</dbReference>
<comment type="caution">
    <text evidence="12">The sequence shown here is derived from an EMBL/GenBank/DDBJ whole genome shotgun (WGS) entry which is preliminary data.</text>
</comment>
<name>A0A0J9BVL0_9FIRM</name>
<dbReference type="PATRIC" id="fig|742734.4.peg.4969"/>
<evidence type="ECO:0000256" key="8">
    <source>
        <dbReference type="PROSITE-ProRule" id="PRU00169"/>
    </source>
</evidence>
<feature type="modified residue" description="4-aspartylphosphate" evidence="8">
    <location>
        <position position="51"/>
    </location>
</feature>
<keyword evidence="5 9" id="KW-0238">DNA-binding</keyword>